<dbReference type="EMBL" id="JAAIMP010000007">
    <property type="protein sequence ID" value="NSC76988.1"/>
    <property type="molecule type" value="Genomic_DNA"/>
</dbReference>
<name>A0A414A193_9FIRM</name>
<evidence type="ECO:0000313" key="2">
    <source>
        <dbReference type="EMBL" id="NSC76988.1"/>
    </source>
</evidence>
<sequence length="151" mass="16985">MDKTKNIFVSHYHTDADSILKLKSLLDRHGLKMKDSSIYESKNPNNANNEEYIKSLIRPRIDWAGTTVVLIGKNTSKSDYVNWEIEHAASKGKRIVGVYLQGESDSEIPEALNKYGNSLQKWNGESIISGITGDNTWNGPGRNWATERVTC</sequence>
<dbReference type="Proteomes" id="UP000286104">
    <property type="component" value="Unassembled WGS sequence"/>
</dbReference>
<dbReference type="Proteomes" id="UP001193756">
    <property type="component" value="Unassembled WGS sequence"/>
</dbReference>
<gene>
    <name evidence="4" type="ORF">DW753_03030</name>
    <name evidence="3" type="ORF">DW848_07910</name>
    <name evidence="2" type="ORF">G4312_06730</name>
</gene>
<dbReference type="RefSeq" id="WP_117918129.1">
    <property type="nucleotide sequence ID" value="NZ_JAAIMP010000007.1"/>
</dbReference>
<reference evidence="5 6" key="1">
    <citation type="submission" date="2018-08" db="EMBL/GenBank/DDBJ databases">
        <title>A genome reference for cultivated species of the human gut microbiota.</title>
        <authorList>
            <person name="Zou Y."/>
            <person name="Xue W."/>
            <person name="Luo G."/>
        </authorList>
    </citation>
    <scope>NUCLEOTIDE SEQUENCE [LARGE SCALE GENOMIC DNA]</scope>
    <source>
        <strain evidence="4 5">AM29-10</strain>
        <strain evidence="3 6">AM36-3AA</strain>
    </source>
</reference>
<evidence type="ECO:0000313" key="6">
    <source>
        <dbReference type="Proteomes" id="UP000286104"/>
    </source>
</evidence>
<dbReference type="EMBL" id="QSHU01000009">
    <property type="protein sequence ID" value="RHC39233.1"/>
    <property type="molecule type" value="Genomic_DNA"/>
</dbReference>
<accession>A0A414A193</accession>
<proteinExistence type="predicted"/>
<dbReference type="InterPro" id="IPR036490">
    <property type="entry name" value="ThsB_TIR-like_sf"/>
</dbReference>
<dbReference type="Gene3D" id="3.40.50.9200">
    <property type="entry name" value="Hypothetical protein MTH538"/>
    <property type="match status" value="1"/>
</dbReference>
<reference evidence="2" key="2">
    <citation type="journal article" date="2020" name="Cell Host Microbe">
        <title>Functional and Genomic Variation between Human-Derived Isolates of Lachnospiraceae Reveals Inter- and Intra-Species Diversity.</title>
        <authorList>
            <person name="Sorbara M.T."/>
            <person name="Littmann E.R."/>
            <person name="Fontana E."/>
            <person name="Moody T.U."/>
            <person name="Kohout C.E."/>
            <person name="Gjonbalaj M."/>
            <person name="Eaton V."/>
            <person name="Seok R."/>
            <person name="Leiner I.M."/>
            <person name="Pamer E.G."/>
        </authorList>
    </citation>
    <scope>NUCLEOTIDE SEQUENCE</scope>
    <source>
        <strain evidence="2">MSK.16.45</strain>
    </source>
</reference>
<dbReference type="EMBL" id="QSKC01000003">
    <property type="protein sequence ID" value="RHE33440.1"/>
    <property type="molecule type" value="Genomic_DNA"/>
</dbReference>
<comment type="caution">
    <text evidence="3">The sequence shown here is derived from an EMBL/GenBank/DDBJ whole genome shotgun (WGS) entry which is preliminary data.</text>
</comment>
<organism evidence="3 6">
    <name type="scientific">Agathobacter rectalis</name>
    <dbReference type="NCBI Taxonomy" id="39491"/>
    <lineage>
        <taxon>Bacteria</taxon>
        <taxon>Bacillati</taxon>
        <taxon>Bacillota</taxon>
        <taxon>Clostridia</taxon>
        <taxon>Lachnospirales</taxon>
        <taxon>Lachnospiraceae</taxon>
        <taxon>Agathobacter</taxon>
    </lineage>
</organism>
<evidence type="ECO:0000313" key="3">
    <source>
        <dbReference type="EMBL" id="RHC39233.1"/>
    </source>
</evidence>
<dbReference type="AlphaFoldDB" id="A0A414A193"/>
<evidence type="ECO:0000313" key="4">
    <source>
        <dbReference type="EMBL" id="RHE33440.1"/>
    </source>
</evidence>
<feature type="domain" description="Thoeris protein ThsB TIR-like" evidence="1">
    <location>
        <begin position="8"/>
        <end position="104"/>
    </location>
</feature>
<evidence type="ECO:0000313" key="5">
    <source>
        <dbReference type="Proteomes" id="UP000285290"/>
    </source>
</evidence>
<reference evidence="2" key="3">
    <citation type="submission" date="2020-02" db="EMBL/GenBank/DDBJ databases">
        <authorList>
            <person name="Littmann E."/>
            <person name="Sorbara M."/>
        </authorList>
    </citation>
    <scope>NUCLEOTIDE SEQUENCE</scope>
    <source>
        <strain evidence="2">MSK.16.45</strain>
    </source>
</reference>
<protein>
    <submittedName>
        <fullName evidence="3">TIR domain-containing protein</fullName>
    </submittedName>
</protein>
<dbReference type="SUPFAM" id="SSF52206">
    <property type="entry name" value="Hypothetical protein MTH538"/>
    <property type="match status" value="1"/>
</dbReference>
<dbReference type="Proteomes" id="UP000285290">
    <property type="component" value="Unassembled WGS sequence"/>
</dbReference>
<evidence type="ECO:0000259" key="1">
    <source>
        <dbReference type="Pfam" id="PF08937"/>
    </source>
</evidence>
<dbReference type="InterPro" id="IPR015032">
    <property type="entry name" value="ThsB__TIR-like_domain"/>
</dbReference>
<dbReference type="Pfam" id="PF08937">
    <property type="entry name" value="ThsB_TIR"/>
    <property type="match status" value="1"/>
</dbReference>